<name>A0ABU0CRU1_9BACI</name>
<comment type="caution">
    <text evidence="1">The sequence shown here is derived from an EMBL/GenBank/DDBJ whole genome shotgun (WGS) entry which is preliminary data.</text>
</comment>
<dbReference type="RefSeq" id="WP_307338660.1">
    <property type="nucleotide sequence ID" value="NZ_JAUSUQ010000006.1"/>
</dbReference>
<accession>A0ABU0CRU1</accession>
<proteinExistence type="predicted"/>
<organism evidence="1 2">
    <name type="scientific">Caldalkalibacillus uzonensis</name>
    <dbReference type="NCBI Taxonomy" id="353224"/>
    <lineage>
        <taxon>Bacteria</taxon>
        <taxon>Bacillati</taxon>
        <taxon>Bacillota</taxon>
        <taxon>Bacilli</taxon>
        <taxon>Bacillales</taxon>
        <taxon>Bacillaceae</taxon>
        <taxon>Caldalkalibacillus</taxon>
    </lineage>
</organism>
<gene>
    <name evidence="1" type="ORF">J2S00_001927</name>
</gene>
<dbReference type="Proteomes" id="UP001232445">
    <property type="component" value="Unassembled WGS sequence"/>
</dbReference>
<reference evidence="1 2" key="1">
    <citation type="submission" date="2023-07" db="EMBL/GenBank/DDBJ databases">
        <title>Genomic Encyclopedia of Type Strains, Phase IV (KMG-IV): sequencing the most valuable type-strain genomes for metagenomic binning, comparative biology and taxonomic classification.</title>
        <authorList>
            <person name="Goeker M."/>
        </authorList>
    </citation>
    <scope>NUCLEOTIDE SEQUENCE [LARGE SCALE GENOMIC DNA]</scope>
    <source>
        <strain evidence="1 2">DSM 17740</strain>
    </source>
</reference>
<evidence type="ECO:0000313" key="2">
    <source>
        <dbReference type="Proteomes" id="UP001232445"/>
    </source>
</evidence>
<protein>
    <submittedName>
        <fullName evidence="1">Uncharacterized protein</fullName>
    </submittedName>
</protein>
<dbReference type="EMBL" id="JAUSUQ010000006">
    <property type="protein sequence ID" value="MDQ0339141.1"/>
    <property type="molecule type" value="Genomic_DNA"/>
</dbReference>
<evidence type="ECO:0000313" key="1">
    <source>
        <dbReference type="EMBL" id="MDQ0339141.1"/>
    </source>
</evidence>
<sequence>MKLDDALFNWLQIKYVAESRPGDRAAQETYQFFTQILKEDFNLEEVKVTEENGLYVIQFFQNGQEYARQFPVEFVHQLLYDIEQEPKYNE</sequence>
<keyword evidence="2" id="KW-1185">Reference proteome</keyword>